<name>A0AAW7CBV3_HEYCO</name>
<sequence length="47" mass="5070">MVNTCERSLNVVTNNKPKTLRDLAKIAKWIGMEAGGSSIVDNHATGK</sequence>
<proteinExistence type="predicted"/>
<evidence type="ECO:0000313" key="1">
    <source>
        <dbReference type="EMBL" id="MDL5039659.1"/>
    </source>
</evidence>
<dbReference type="RefSeq" id="WP_285957653.1">
    <property type="nucleotide sequence ID" value="NZ_JASUZX010000001.1"/>
</dbReference>
<protein>
    <submittedName>
        <fullName evidence="1">Uncharacterized protein</fullName>
    </submittedName>
</protein>
<dbReference type="AlphaFoldDB" id="A0AAW7CBV3"/>
<reference evidence="1" key="1">
    <citation type="submission" date="2023-06" db="EMBL/GenBank/DDBJ databases">
        <title>Probiogenomic evaluation and L lactic producing Weizmannia coaggulans BKMTCR2-2 from tree bark.</title>
        <authorList>
            <person name="Mahittikon J."/>
            <person name="Tanasupawat S."/>
        </authorList>
    </citation>
    <scope>NUCLEOTIDE SEQUENCE</scope>
    <source>
        <strain evidence="1">BKMTCR2-2</strain>
    </source>
</reference>
<dbReference type="Proteomes" id="UP001223084">
    <property type="component" value="Unassembled WGS sequence"/>
</dbReference>
<dbReference type="EMBL" id="JASUZX010000001">
    <property type="protein sequence ID" value="MDL5039659.1"/>
    <property type="molecule type" value="Genomic_DNA"/>
</dbReference>
<comment type="caution">
    <text evidence="1">The sequence shown here is derived from an EMBL/GenBank/DDBJ whole genome shotgun (WGS) entry which is preliminary data.</text>
</comment>
<organism evidence="1 2">
    <name type="scientific">Heyndrickxia coagulans</name>
    <name type="common">Weizmannia coagulans</name>
    <dbReference type="NCBI Taxonomy" id="1398"/>
    <lineage>
        <taxon>Bacteria</taxon>
        <taxon>Bacillati</taxon>
        <taxon>Bacillota</taxon>
        <taxon>Bacilli</taxon>
        <taxon>Bacillales</taxon>
        <taxon>Bacillaceae</taxon>
        <taxon>Heyndrickxia</taxon>
    </lineage>
</organism>
<accession>A0AAW7CBV3</accession>
<evidence type="ECO:0000313" key="2">
    <source>
        <dbReference type="Proteomes" id="UP001223084"/>
    </source>
</evidence>
<gene>
    <name evidence="1" type="ORF">QN341_00920</name>
</gene>